<keyword evidence="1" id="KW-0175">Coiled coil</keyword>
<dbReference type="EMBL" id="RYZI01000119">
    <property type="protein sequence ID" value="RWA10301.1"/>
    <property type="molecule type" value="Genomic_DNA"/>
</dbReference>
<organism evidence="3 4">
    <name type="scientific">Xylaria grammica</name>
    <dbReference type="NCBI Taxonomy" id="363999"/>
    <lineage>
        <taxon>Eukaryota</taxon>
        <taxon>Fungi</taxon>
        <taxon>Dikarya</taxon>
        <taxon>Ascomycota</taxon>
        <taxon>Pezizomycotina</taxon>
        <taxon>Sordariomycetes</taxon>
        <taxon>Xylariomycetidae</taxon>
        <taxon>Xylariales</taxon>
        <taxon>Xylariaceae</taxon>
        <taxon>Xylaria</taxon>
    </lineage>
</organism>
<accession>A0A439D7D7</accession>
<feature type="coiled-coil region" evidence="1">
    <location>
        <begin position="504"/>
        <end position="531"/>
    </location>
</feature>
<gene>
    <name evidence="3" type="ORF">EKO27_g4794</name>
</gene>
<sequence length="577" mass="65034">MARETAGWSPPSWPADLVEQQHSSQLNIDTDRHRLFWVVCRAKLLYALYRLHVYHDSREILPPPRNHRATNDVDADSHFASMTTLVQTRQPLQILSMSNQPKRRRSERIASYDEQDGDFQFGRVSKRAKTAQPEPIPEDELASASAPKPAPRRGRPPKRKNDREEQPMPTPKPTPKPASKPVVKPAPTRTSKRRSTQPPAHSDDVSPPPPPPTRATRHRTRSSIDKADPVPTKATNNVSKGRQIEEENEGETVSTPMDVDKVRSIEEVSEAKKIALPFSDTPIINRNKEMRKKTGNRRSSVGMRGRRASSLIESGHTAIPHREVDASEFYKHIESEGLTEPRRMKQLLTWCGERSLAEKPPLGSLNSNAILGARAIQDQLLKDFSARSEFSDWFAREDVPEVPRPPAIVKPNPRNIEHDEQIVALEDRIKRLKMEKKKWQSLKQEAPHMSVLFDASEPHAGQSLPDASLLDQDEAQILASLAGPTTTTIQSLIPTTQSRLQNLQKSLEFKIDRLADNVHKVEQRMVTADRQADKVLGLTATRLKEREEREKTRAGTKDMPIMEVLRGLSKILPEGGG</sequence>
<dbReference type="GO" id="GO:0007059">
    <property type="term" value="P:chromosome segregation"/>
    <property type="evidence" value="ECO:0007669"/>
    <property type="project" value="InterPro"/>
</dbReference>
<comment type="caution">
    <text evidence="3">The sequence shown here is derived from an EMBL/GenBank/DDBJ whole genome shotgun (WGS) entry which is preliminary data.</text>
</comment>
<evidence type="ECO:0000256" key="1">
    <source>
        <dbReference type="SAM" id="Coils"/>
    </source>
</evidence>
<dbReference type="AlphaFoldDB" id="A0A439D7D7"/>
<protein>
    <recommendedName>
        <fullName evidence="5">Kinetochore protein mis13</fullName>
    </recommendedName>
</protein>
<proteinExistence type="predicted"/>
<name>A0A439D7D7_9PEZI</name>
<feature type="compositionally biased region" description="Pro residues" evidence="2">
    <location>
        <begin position="168"/>
        <end position="178"/>
    </location>
</feature>
<dbReference type="STRING" id="363999.A0A439D7D7"/>
<evidence type="ECO:0000313" key="3">
    <source>
        <dbReference type="EMBL" id="RWA10301.1"/>
    </source>
</evidence>
<evidence type="ECO:0000256" key="2">
    <source>
        <dbReference type="SAM" id="MobiDB-lite"/>
    </source>
</evidence>
<feature type="region of interest" description="Disordered" evidence="2">
    <location>
        <begin position="96"/>
        <end position="260"/>
    </location>
</feature>
<evidence type="ECO:0008006" key="5">
    <source>
        <dbReference type="Google" id="ProtNLM"/>
    </source>
</evidence>
<dbReference type="PANTHER" id="PTHR14778:SF2">
    <property type="entry name" value="KINETOCHORE-ASSOCIATED PROTEIN DSN1 HOMOLOG"/>
    <property type="match status" value="1"/>
</dbReference>
<dbReference type="GO" id="GO:0051301">
    <property type="term" value="P:cell division"/>
    <property type="evidence" value="ECO:0007669"/>
    <property type="project" value="InterPro"/>
</dbReference>
<dbReference type="Proteomes" id="UP000286045">
    <property type="component" value="Unassembled WGS sequence"/>
</dbReference>
<dbReference type="Pfam" id="PF08202">
    <property type="entry name" value="MIS13"/>
    <property type="match status" value="1"/>
</dbReference>
<evidence type="ECO:0000313" key="4">
    <source>
        <dbReference type="Proteomes" id="UP000286045"/>
    </source>
</evidence>
<keyword evidence="4" id="KW-1185">Reference proteome</keyword>
<dbReference type="InterPro" id="IPR013218">
    <property type="entry name" value="Dsn1/Mis13"/>
</dbReference>
<reference evidence="3 4" key="1">
    <citation type="submission" date="2018-12" db="EMBL/GenBank/DDBJ databases">
        <title>Draft genome sequence of Xylaria grammica IHI A82.</title>
        <authorList>
            <person name="Buettner E."/>
            <person name="Kellner H."/>
        </authorList>
    </citation>
    <scope>NUCLEOTIDE SEQUENCE [LARGE SCALE GENOMIC DNA]</scope>
    <source>
        <strain evidence="3 4">IHI A82</strain>
    </source>
</reference>
<dbReference type="PANTHER" id="PTHR14778">
    <property type="entry name" value="KINETOCHORE-ASSOCIATED PROTEIN DSN1 HOMOLOG"/>
    <property type="match status" value="1"/>
</dbReference>
<feature type="coiled-coil region" evidence="1">
    <location>
        <begin position="415"/>
        <end position="442"/>
    </location>
</feature>
<dbReference type="GO" id="GO:0000444">
    <property type="term" value="C:MIS12/MIND type complex"/>
    <property type="evidence" value="ECO:0007669"/>
    <property type="project" value="InterPro"/>
</dbReference>